<evidence type="ECO:0000313" key="1">
    <source>
        <dbReference type="EMBL" id="KAJ9581707.1"/>
    </source>
</evidence>
<reference evidence="1" key="1">
    <citation type="journal article" date="2023" name="IScience">
        <title>Live-bearing cockroach genome reveals convergent evolutionary mechanisms linked to viviparity in insects and beyond.</title>
        <authorList>
            <person name="Fouks B."/>
            <person name="Harrison M.C."/>
            <person name="Mikhailova A.A."/>
            <person name="Marchal E."/>
            <person name="English S."/>
            <person name="Carruthers M."/>
            <person name="Jennings E.C."/>
            <person name="Chiamaka E.L."/>
            <person name="Frigard R.A."/>
            <person name="Pippel M."/>
            <person name="Attardo G.M."/>
            <person name="Benoit J.B."/>
            <person name="Bornberg-Bauer E."/>
            <person name="Tobe S.S."/>
        </authorList>
    </citation>
    <scope>NUCLEOTIDE SEQUENCE</scope>
    <source>
        <strain evidence="1">Stay&amp;Tobe</strain>
    </source>
</reference>
<organism evidence="1 2">
    <name type="scientific">Diploptera punctata</name>
    <name type="common">Pacific beetle cockroach</name>
    <dbReference type="NCBI Taxonomy" id="6984"/>
    <lineage>
        <taxon>Eukaryota</taxon>
        <taxon>Metazoa</taxon>
        <taxon>Ecdysozoa</taxon>
        <taxon>Arthropoda</taxon>
        <taxon>Hexapoda</taxon>
        <taxon>Insecta</taxon>
        <taxon>Pterygota</taxon>
        <taxon>Neoptera</taxon>
        <taxon>Polyneoptera</taxon>
        <taxon>Dictyoptera</taxon>
        <taxon>Blattodea</taxon>
        <taxon>Blaberoidea</taxon>
        <taxon>Blaberidae</taxon>
        <taxon>Diplopterinae</taxon>
        <taxon>Diploptera</taxon>
    </lineage>
</organism>
<comment type="caution">
    <text evidence="1">The sequence shown here is derived from an EMBL/GenBank/DDBJ whole genome shotgun (WGS) entry which is preliminary data.</text>
</comment>
<evidence type="ECO:0000313" key="2">
    <source>
        <dbReference type="Proteomes" id="UP001233999"/>
    </source>
</evidence>
<keyword evidence="2" id="KW-1185">Reference proteome</keyword>
<dbReference type="Proteomes" id="UP001233999">
    <property type="component" value="Unassembled WGS sequence"/>
</dbReference>
<protein>
    <submittedName>
        <fullName evidence="1">Uncharacterized protein</fullName>
    </submittedName>
</protein>
<name>A0AAD7ZJY1_DIPPU</name>
<proteinExistence type="predicted"/>
<dbReference type="EMBL" id="JASPKZ010007849">
    <property type="protein sequence ID" value="KAJ9581707.1"/>
    <property type="molecule type" value="Genomic_DNA"/>
</dbReference>
<accession>A0AAD7ZJY1</accession>
<reference evidence="1" key="2">
    <citation type="submission" date="2023-05" db="EMBL/GenBank/DDBJ databases">
        <authorList>
            <person name="Fouks B."/>
        </authorList>
    </citation>
    <scope>NUCLEOTIDE SEQUENCE</scope>
    <source>
        <strain evidence="1">Stay&amp;Tobe</strain>
        <tissue evidence="1">Testes</tissue>
    </source>
</reference>
<dbReference type="AlphaFoldDB" id="A0AAD7ZJY1"/>
<feature type="non-terminal residue" evidence="1">
    <location>
        <position position="1"/>
    </location>
</feature>
<feature type="non-terminal residue" evidence="1">
    <location>
        <position position="223"/>
    </location>
</feature>
<sequence>LPFLKLTTEIGWACETFSSCSKPYFEIHLTEPPEDEKQYFEARMGRPLLAGIHSFVNFVLIREQIFHKLILLLCIKNSKLIINFLNRLYIIMNSYEKGLFQALLICSNQAQNVQHLGGRNDDVITIWHPYDLVNGYEKKNKESIQHPLQTLHTDEIDDTYTVQEMDDIDFELCTRFDKSVQQSACAWFIQDPLLVTLCSFRRKTTEVISRLHELFTKREIIIY</sequence>
<gene>
    <name evidence="1" type="ORF">L9F63_023117</name>
</gene>